<organism evidence="2 3">
    <name type="scientific">Carnegiea gigantea</name>
    <dbReference type="NCBI Taxonomy" id="171969"/>
    <lineage>
        <taxon>Eukaryota</taxon>
        <taxon>Viridiplantae</taxon>
        <taxon>Streptophyta</taxon>
        <taxon>Embryophyta</taxon>
        <taxon>Tracheophyta</taxon>
        <taxon>Spermatophyta</taxon>
        <taxon>Magnoliopsida</taxon>
        <taxon>eudicotyledons</taxon>
        <taxon>Gunneridae</taxon>
        <taxon>Pentapetalae</taxon>
        <taxon>Caryophyllales</taxon>
        <taxon>Cactineae</taxon>
        <taxon>Cactaceae</taxon>
        <taxon>Cactoideae</taxon>
        <taxon>Echinocereeae</taxon>
        <taxon>Carnegiea</taxon>
    </lineage>
</organism>
<comment type="caution">
    <text evidence="2">The sequence shown here is derived from an EMBL/GenBank/DDBJ whole genome shotgun (WGS) entry which is preliminary data.</text>
</comment>
<reference evidence="2" key="1">
    <citation type="submission" date="2022-04" db="EMBL/GenBank/DDBJ databases">
        <title>Carnegiea gigantea Genome sequencing and assembly v2.</title>
        <authorList>
            <person name="Copetti D."/>
            <person name="Sanderson M.J."/>
            <person name="Burquez A."/>
            <person name="Wojciechowski M.F."/>
        </authorList>
    </citation>
    <scope>NUCLEOTIDE SEQUENCE</scope>
    <source>
        <strain evidence="2">SGP5-SGP5p</strain>
        <tissue evidence="2">Aerial part</tissue>
    </source>
</reference>
<feature type="compositionally biased region" description="Basic and acidic residues" evidence="1">
    <location>
        <begin position="112"/>
        <end position="127"/>
    </location>
</feature>
<name>A0A9Q1JVG9_9CARY</name>
<accession>A0A9Q1JVG9</accession>
<proteinExistence type="predicted"/>
<evidence type="ECO:0000313" key="2">
    <source>
        <dbReference type="EMBL" id="KAJ8431709.1"/>
    </source>
</evidence>
<feature type="region of interest" description="Disordered" evidence="1">
    <location>
        <begin position="235"/>
        <end position="256"/>
    </location>
</feature>
<gene>
    <name evidence="2" type="ORF">Cgig2_005216</name>
</gene>
<dbReference type="Proteomes" id="UP001153076">
    <property type="component" value="Unassembled WGS sequence"/>
</dbReference>
<evidence type="ECO:0000256" key="1">
    <source>
        <dbReference type="SAM" id="MobiDB-lite"/>
    </source>
</evidence>
<feature type="region of interest" description="Disordered" evidence="1">
    <location>
        <begin position="107"/>
        <end position="127"/>
    </location>
</feature>
<dbReference type="AlphaFoldDB" id="A0A9Q1JVG9"/>
<keyword evidence="3" id="KW-1185">Reference proteome</keyword>
<protein>
    <submittedName>
        <fullName evidence="2">Uncharacterized protein</fullName>
    </submittedName>
</protein>
<sequence length="611" mass="68690">MDALKSFMTTTTDTFGRQVWEQVDGGSELGQAALPTLITYPPMVASHPTGRIGYHPLVIQSGKGRYLGRAKAVGPIQNNKVDARQRDPVAAPYWGQRPDLQLRTAQLEEQEQTSRPRGEELAQPQSRDEECLTEVVATITRGHAKGMTRSAWKLNLEIGLELFLASLILGRQRLQPLTFRRGYHPPSERVNHCHLLLSDLGGIQGLNQLLDKRKLGRGIHLDEIGGWPLRAQGRTADGSRNIPHGLKGGGVRSPVDRLPDCRGADVQFLLPLHEKEPTLRSHQAGPQSVGACEQRIASPLPAGAQRRLPLASEWRPWSRRPSTLPALALHKIKGKPAPNKKLTSIGTTNILRKILKDQKARRDKEEVVSKKHQFREPIQRLPITGFSFPPLGALHGLNCLSHKLRDGSRLIIHPYIELEVTGHFSFFSRRLHKGGPHRLTLVLVRDTNRKSYFQCFIFDFFLMAVMKPGLLLKQYHPRPPVSLGALWMVCARLNVRGKQHNLRRRQFIYVQNFFNHWVKRKLETIVESCTINIYTFGGRLIHCSICIGDYKGVPGGIASRGSSSLVHERPWSRGSDCLDRPQGPSRLGPLETLVSLPQSRELVLQMNDLFF</sequence>
<evidence type="ECO:0000313" key="3">
    <source>
        <dbReference type="Proteomes" id="UP001153076"/>
    </source>
</evidence>
<dbReference type="EMBL" id="JAKOGI010000667">
    <property type="protein sequence ID" value="KAJ8431709.1"/>
    <property type="molecule type" value="Genomic_DNA"/>
</dbReference>